<gene>
    <name evidence="2" type="ORF">GCM10017083_33970</name>
</gene>
<sequence length="75" mass="8389">MSEEIVKAIVDKYVADETFRTEVRADPEGAIQAAGFELDDEERALLQSIDFSQTDEQLSKRLSGAWSDPIGTPWD</sequence>
<reference evidence="2" key="1">
    <citation type="journal article" date="2014" name="Int. J. Syst. Evol. Microbiol.">
        <title>Complete genome sequence of Corynebacterium casei LMG S-19264T (=DSM 44701T), isolated from a smear-ripened cheese.</title>
        <authorList>
            <consortium name="US DOE Joint Genome Institute (JGI-PGF)"/>
            <person name="Walter F."/>
            <person name="Albersmeier A."/>
            <person name="Kalinowski J."/>
            <person name="Ruckert C."/>
        </authorList>
    </citation>
    <scope>NUCLEOTIDE SEQUENCE</scope>
    <source>
        <strain evidence="2">KCTC 42651</strain>
    </source>
</reference>
<comment type="caution">
    <text evidence="2">The sequence shown here is derived from an EMBL/GenBank/DDBJ whole genome shotgun (WGS) entry which is preliminary data.</text>
</comment>
<dbReference type="NCBIfam" id="NF038399">
    <property type="entry name" value="NH_RiPP_Os17"/>
    <property type="match status" value="1"/>
</dbReference>
<evidence type="ECO:0000256" key="1">
    <source>
        <dbReference type="SAM" id="MobiDB-lite"/>
    </source>
</evidence>
<organism evidence="2 3">
    <name type="scientific">Thalassobaculum fulvum</name>
    <dbReference type="NCBI Taxonomy" id="1633335"/>
    <lineage>
        <taxon>Bacteria</taxon>
        <taxon>Pseudomonadati</taxon>
        <taxon>Pseudomonadota</taxon>
        <taxon>Alphaproteobacteria</taxon>
        <taxon>Rhodospirillales</taxon>
        <taxon>Thalassobaculaceae</taxon>
        <taxon>Thalassobaculum</taxon>
    </lineage>
</organism>
<evidence type="ECO:0000313" key="3">
    <source>
        <dbReference type="Proteomes" id="UP000630353"/>
    </source>
</evidence>
<evidence type="ECO:0000313" key="2">
    <source>
        <dbReference type="EMBL" id="GHD55279.1"/>
    </source>
</evidence>
<dbReference type="EMBL" id="BMZS01000008">
    <property type="protein sequence ID" value="GHD55279.1"/>
    <property type="molecule type" value="Genomic_DNA"/>
</dbReference>
<keyword evidence="3" id="KW-1185">Reference proteome</keyword>
<dbReference type="Proteomes" id="UP000630353">
    <property type="component" value="Unassembled WGS sequence"/>
</dbReference>
<dbReference type="RefSeq" id="WP_189991796.1">
    <property type="nucleotide sequence ID" value="NZ_BMZS01000008.1"/>
</dbReference>
<feature type="region of interest" description="Disordered" evidence="1">
    <location>
        <begin position="54"/>
        <end position="75"/>
    </location>
</feature>
<dbReference type="AlphaFoldDB" id="A0A918XTM5"/>
<proteinExistence type="predicted"/>
<name>A0A918XTM5_9PROT</name>
<accession>A0A918XTM5</accession>
<reference evidence="2" key="2">
    <citation type="submission" date="2020-09" db="EMBL/GenBank/DDBJ databases">
        <authorList>
            <person name="Sun Q."/>
            <person name="Kim S."/>
        </authorList>
    </citation>
    <scope>NUCLEOTIDE SEQUENCE</scope>
    <source>
        <strain evidence="2">KCTC 42651</strain>
    </source>
</reference>
<protein>
    <submittedName>
        <fullName evidence="2">Uncharacterized protein</fullName>
    </submittedName>
</protein>